<dbReference type="Proteomes" id="UP000541421">
    <property type="component" value="Unassembled WGS sequence"/>
</dbReference>
<name>A0A7Y4L924_9BURK</name>
<evidence type="ECO:0008006" key="3">
    <source>
        <dbReference type="Google" id="ProtNLM"/>
    </source>
</evidence>
<keyword evidence="2" id="KW-1185">Reference proteome</keyword>
<comment type="caution">
    <text evidence="1">The sequence shown here is derived from an EMBL/GenBank/DDBJ whole genome shotgun (WGS) entry which is preliminary data.</text>
</comment>
<gene>
    <name evidence="1" type="ORF">HKX40_03110</name>
</gene>
<accession>A0A7Y4L924</accession>
<evidence type="ECO:0000313" key="2">
    <source>
        <dbReference type="Proteomes" id="UP000541421"/>
    </source>
</evidence>
<organism evidence="1 2">
    <name type="scientific">Pelistega europaea</name>
    <dbReference type="NCBI Taxonomy" id="106147"/>
    <lineage>
        <taxon>Bacteria</taxon>
        <taxon>Pseudomonadati</taxon>
        <taxon>Pseudomonadota</taxon>
        <taxon>Betaproteobacteria</taxon>
        <taxon>Burkholderiales</taxon>
        <taxon>Alcaligenaceae</taxon>
        <taxon>Pelistega</taxon>
    </lineage>
</organism>
<protein>
    <recommendedName>
        <fullName evidence="3">Preprotein translocase subunit YajC</fullName>
    </recommendedName>
</protein>
<dbReference type="RefSeq" id="WP_171588112.1">
    <property type="nucleotide sequence ID" value="NZ_JABGBO010000003.1"/>
</dbReference>
<dbReference type="InterPro" id="IPR049708">
    <property type="entry name" value="PP0621-like"/>
</dbReference>
<dbReference type="NCBIfam" id="NF041023">
    <property type="entry name" value="PP0621_fam"/>
    <property type="match status" value="1"/>
</dbReference>
<reference evidence="1 2" key="1">
    <citation type="submission" date="2020-05" db="EMBL/GenBank/DDBJ databases">
        <authorList>
            <person name="Niu N."/>
        </authorList>
    </citation>
    <scope>NUCLEOTIDE SEQUENCE [LARGE SCALE GENOMIC DNA]</scope>
    <source>
        <strain evidence="1 2">LMG10982</strain>
    </source>
</reference>
<evidence type="ECO:0000313" key="1">
    <source>
        <dbReference type="EMBL" id="NOL49133.1"/>
    </source>
</evidence>
<dbReference type="AlphaFoldDB" id="A0A7Y4L924"/>
<sequence length="82" mass="9360">MKFLIFVLIVWGVIHLLRHRSVVASQSRKYSRTGAPQGQAAKTITMVQCDHCGVYLPENEAIIRQGHVWCCTEHERLGKRIS</sequence>
<dbReference type="EMBL" id="JABGBO010000003">
    <property type="protein sequence ID" value="NOL49133.1"/>
    <property type="molecule type" value="Genomic_DNA"/>
</dbReference>
<proteinExistence type="predicted"/>